<dbReference type="STRING" id="1797535.A2744_00480"/>
<evidence type="ECO:0000259" key="10">
    <source>
        <dbReference type="Pfam" id="PF02823"/>
    </source>
</evidence>
<dbReference type="InterPro" id="IPR001469">
    <property type="entry name" value="ATP_synth_F1_dsu/esu"/>
</dbReference>
<dbReference type="Proteomes" id="UP000178240">
    <property type="component" value="Unassembled WGS sequence"/>
</dbReference>
<organism evidence="11 12">
    <name type="scientific">Candidatus Buchananbacteria bacterium RIFCSPHIGHO2_01_FULL_44_11</name>
    <dbReference type="NCBI Taxonomy" id="1797535"/>
    <lineage>
        <taxon>Bacteria</taxon>
        <taxon>Candidatus Buchananiibacteriota</taxon>
    </lineage>
</organism>
<dbReference type="GO" id="GO:0045259">
    <property type="term" value="C:proton-transporting ATP synthase complex"/>
    <property type="evidence" value="ECO:0007669"/>
    <property type="project" value="UniProtKB-KW"/>
</dbReference>
<dbReference type="EMBL" id="MHIE01000020">
    <property type="protein sequence ID" value="OGY45435.1"/>
    <property type="molecule type" value="Genomic_DNA"/>
</dbReference>
<evidence type="ECO:0000256" key="8">
    <source>
        <dbReference type="HAMAP-Rule" id="MF_00530"/>
    </source>
</evidence>
<comment type="subunit">
    <text evidence="8 9">F-type ATPases have 2 components, CF(1) - the catalytic core - and CF(0) - the membrane proton channel. CF(1) has five subunits: alpha(3), beta(3), gamma(1), delta(1), epsilon(1). CF(0) has three main subunits: a, b and c.</text>
</comment>
<dbReference type="Gene3D" id="2.60.15.10">
    <property type="entry name" value="F0F1 ATP synthase delta/epsilon subunit, N-terminal"/>
    <property type="match status" value="1"/>
</dbReference>
<dbReference type="NCBIfam" id="TIGR01216">
    <property type="entry name" value="ATP_synt_epsi"/>
    <property type="match status" value="1"/>
</dbReference>
<keyword evidence="3 8" id="KW-0813">Transport</keyword>
<evidence type="ECO:0000256" key="6">
    <source>
        <dbReference type="ARBA" id="ARBA00023196"/>
    </source>
</evidence>
<dbReference type="GO" id="GO:0005524">
    <property type="term" value="F:ATP binding"/>
    <property type="evidence" value="ECO:0007669"/>
    <property type="project" value="UniProtKB-UniRule"/>
</dbReference>
<comment type="subcellular location">
    <subcellularLocation>
        <location evidence="1 8">Cell membrane</location>
        <topology evidence="1 8">Peripheral membrane protein</topology>
    </subcellularLocation>
</comment>
<keyword evidence="4 8" id="KW-0406">Ion transport</keyword>
<dbReference type="PANTHER" id="PTHR13822">
    <property type="entry name" value="ATP SYNTHASE DELTA/EPSILON CHAIN"/>
    <property type="match status" value="1"/>
</dbReference>
<dbReference type="AlphaFoldDB" id="A0A1G1XZB8"/>
<dbReference type="SUPFAM" id="SSF46604">
    <property type="entry name" value="Epsilon subunit of F1F0-ATP synthase C-terminal domain"/>
    <property type="match status" value="1"/>
</dbReference>
<dbReference type="GO" id="GO:0005886">
    <property type="term" value="C:plasma membrane"/>
    <property type="evidence" value="ECO:0007669"/>
    <property type="project" value="UniProtKB-SubCell"/>
</dbReference>
<dbReference type="InterPro" id="IPR036771">
    <property type="entry name" value="ATPsynth_dsu/esu_N"/>
</dbReference>
<keyword evidence="7 8" id="KW-0066">ATP synthesis</keyword>
<evidence type="ECO:0000256" key="7">
    <source>
        <dbReference type="ARBA" id="ARBA00023310"/>
    </source>
</evidence>
<feature type="domain" description="ATP synthase F1 complex delta/epsilon subunit N-terminal" evidence="10">
    <location>
        <begin position="5"/>
        <end position="82"/>
    </location>
</feature>
<dbReference type="HAMAP" id="MF_00530">
    <property type="entry name" value="ATP_synth_epsil_bac"/>
    <property type="match status" value="1"/>
</dbReference>
<keyword evidence="8" id="KW-1003">Cell membrane</keyword>
<keyword evidence="8" id="KW-0375">Hydrogen ion transport</keyword>
<evidence type="ECO:0000256" key="3">
    <source>
        <dbReference type="ARBA" id="ARBA00022448"/>
    </source>
</evidence>
<name>A0A1G1XZB8_9BACT</name>
<dbReference type="Pfam" id="PF02823">
    <property type="entry name" value="ATP-synt_DE_N"/>
    <property type="match status" value="1"/>
</dbReference>
<comment type="function">
    <text evidence="8">Produces ATP from ADP in the presence of a proton gradient across the membrane.</text>
</comment>
<dbReference type="CDD" id="cd12152">
    <property type="entry name" value="F1-ATPase_delta"/>
    <property type="match status" value="1"/>
</dbReference>
<evidence type="ECO:0000256" key="2">
    <source>
        <dbReference type="ARBA" id="ARBA00005712"/>
    </source>
</evidence>
<keyword evidence="5 8" id="KW-0472">Membrane</keyword>
<comment type="similarity">
    <text evidence="2 8 9">Belongs to the ATPase epsilon chain family.</text>
</comment>
<keyword evidence="6 8" id="KW-0139">CF(1)</keyword>
<evidence type="ECO:0000256" key="4">
    <source>
        <dbReference type="ARBA" id="ARBA00023065"/>
    </source>
</evidence>
<evidence type="ECO:0000313" key="11">
    <source>
        <dbReference type="EMBL" id="OGY45435.1"/>
    </source>
</evidence>
<dbReference type="GO" id="GO:0046933">
    <property type="term" value="F:proton-transporting ATP synthase activity, rotational mechanism"/>
    <property type="evidence" value="ECO:0007669"/>
    <property type="project" value="UniProtKB-UniRule"/>
</dbReference>
<evidence type="ECO:0000313" key="12">
    <source>
        <dbReference type="Proteomes" id="UP000178240"/>
    </source>
</evidence>
<comment type="caution">
    <text evidence="11">The sequence shown here is derived from an EMBL/GenBank/DDBJ whole genome shotgun (WGS) entry which is preliminary data.</text>
</comment>
<dbReference type="PANTHER" id="PTHR13822:SF10">
    <property type="entry name" value="ATP SYNTHASE EPSILON CHAIN, CHLOROPLASTIC"/>
    <property type="match status" value="1"/>
</dbReference>
<protein>
    <recommendedName>
        <fullName evidence="8">ATP synthase epsilon chain</fullName>
    </recommendedName>
    <alternativeName>
        <fullName evidence="8">ATP synthase F1 sector epsilon subunit</fullName>
    </alternativeName>
    <alternativeName>
        <fullName evidence="8">F-ATPase epsilon subunit</fullName>
    </alternativeName>
</protein>
<evidence type="ECO:0000256" key="1">
    <source>
        <dbReference type="ARBA" id="ARBA00004202"/>
    </source>
</evidence>
<dbReference type="InterPro" id="IPR020546">
    <property type="entry name" value="ATP_synth_F1_dsu/esu_N"/>
</dbReference>
<sequence length="146" mass="16199">MPKIKFKIVTPERLVYQKDVDQVTLPTKTGEITVLPNHIPLVALLAAGELVAKVDGQELPMAVSRGFIEVGKNSVTVLTQTAEGVEEIDELRAQAAVERAKKLLQDVKNKEAVEYTALAGKIEKELARLKVVRRRKHTHQPTIKSE</sequence>
<proteinExistence type="inferred from homology"/>
<reference evidence="11 12" key="1">
    <citation type="journal article" date="2016" name="Nat. Commun.">
        <title>Thousands of microbial genomes shed light on interconnected biogeochemical processes in an aquifer system.</title>
        <authorList>
            <person name="Anantharaman K."/>
            <person name="Brown C.T."/>
            <person name="Hug L.A."/>
            <person name="Sharon I."/>
            <person name="Castelle C.J."/>
            <person name="Probst A.J."/>
            <person name="Thomas B.C."/>
            <person name="Singh A."/>
            <person name="Wilkins M.J."/>
            <person name="Karaoz U."/>
            <person name="Brodie E.L."/>
            <person name="Williams K.H."/>
            <person name="Hubbard S.S."/>
            <person name="Banfield J.F."/>
        </authorList>
    </citation>
    <scope>NUCLEOTIDE SEQUENCE [LARGE SCALE GENOMIC DNA]</scope>
</reference>
<dbReference type="InterPro" id="IPR036794">
    <property type="entry name" value="ATP_F1_dsu/esu_C_sf"/>
</dbReference>
<accession>A0A1G1XZB8</accession>
<dbReference type="SUPFAM" id="SSF51344">
    <property type="entry name" value="Epsilon subunit of F1F0-ATP synthase N-terminal domain"/>
    <property type="match status" value="1"/>
</dbReference>
<gene>
    <name evidence="8" type="primary">atpC</name>
    <name evidence="11" type="ORF">A2744_00480</name>
</gene>
<evidence type="ECO:0000256" key="5">
    <source>
        <dbReference type="ARBA" id="ARBA00023136"/>
    </source>
</evidence>
<evidence type="ECO:0000256" key="9">
    <source>
        <dbReference type="RuleBase" id="RU003656"/>
    </source>
</evidence>